<keyword evidence="10" id="KW-0049">Antioxidant</keyword>
<comment type="catalytic activity">
    <reaction evidence="7">
        <text>a hydroperoxide + [thioredoxin]-dithiol = an alcohol + [thioredoxin]-disulfide + H2O</text>
        <dbReference type="Rhea" id="RHEA:62620"/>
        <dbReference type="Rhea" id="RHEA-COMP:10698"/>
        <dbReference type="Rhea" id="RHEA-COMP:10700"/>
        <dbReference type="ChEBI" id="CHEBI:15377"/>
        <dbReference type="ChEBI" id="CHEBI:29950"/>
        <dbReference type="ChEBI" id="CHEBI:30879"/>
        <dbReference type="ChEBI" id="CHEBI:35924"/>
        <dbReference type="ChEBI" id="CHEBI:50058"/>
        <dbReference type="EC" id="1.11.1.24"/>
    </reaction>
</comment>
<keyword evidence="10" id="KW-0676">Redox-active center</keyword>
<dbReference type="PROSITE" id="PS51352">
    <property type="entry name" value="THIOREDOXIN_2"/>
    <property type="match status" value="1"/>
</dbReference>
<proteinExistence type="inferred from homology"/>
<dbReference type="GO" id="GO:0006979">
    <property type="term" value="P:response to oxidative stress"/>
    <property type="evidence" value="ECO:0007669"/>
    <property type="project" value="TreeGrafter"/>
</dbReference>
<feature type="domain" description="Thioredoxin" evidence="12">
    <location>
        <begin position="8"/>
        <end position="165"/>
    </location>
</feature>
<dbReference type="Pfam" id="PF00578">
    <property type="entry name" value="AhpC-TSA"/>
    <property type="match status" value="1"/>
</dbReference>
<dbReference type="PANTHER" id="PTHR10681">
    <property type="entry name" value="THIOREDOXIN PEROXIDASE"/>
    <property type="match status" value="1"/>
</dbReference>
<evidence type="ECO:0000313" key="13">
    <source>
        <dbReference type="EMBL" id="AIA21301.1"/>
    </source>
</evidence>
<evidence type="ECO:0000256" key="6">
    <source>
        <dbReference type="ARBA" id="ARBA00037420"/>
    </source>
</evidence>
<dbReference type="InterPro" id="IPR050217">
    <property type="entry name" value="Peroxiredoxin"/>
</dbReference>
<dbReference type="GO" id="GO:0033554">
    <property type="term" value="P:cellular response to stress"/>
    <property type="evidence" value="ECO:0007669"/>
    <property type="project" value="TreeGrafter"/>
</dbReference>
<sequence>MISGPNCLRVGQLAPDFSATAVYDQEFKTLKLSDFKNKYIILFFYPLDFTFVCPTEITAFSDKYDAFSELNTEVLGVSVDSEYSHLAWLQTDRESGGLGDLSYPLVSDLKKEISAAYNVLNSDGVALRGLFIIDPKGIIQYSTVNNLEFGRSVEETLRVLQAIQYVQSHPDEVCPANWKPGDKTMNPDPVKSKNYFAAA</sequence>
<evidence type="ECO:0000256" key="9">
    <source>
        <dbReference type="ARBA" id="ARBA00071608"/>
    </source>
</evidence>
<evidence type="ECO:0000256" key="1">
    <source>
        <dbReference type="ARBA" id="ARBA00009796"/>
    </source>
</evidence>
<dbReference type="AlphaFoldDB" id="A0A059XHC2"/>
<evidence type="ECO:0000256" key="11">
    <source>
        <dbReference type="PIRSR" id="PIRSR000239-1"/>
    </source>
</evidence>
<keyword evidence="3 10" id="KW-0560">Oxidoreductase</keyword>
<evidence type="ECO:0000259" key="12">
    <source>
        <dbReference type="PROSITE" id="PS51352"/>
    </source>
</evidence>
<reference evidence="13" key="1">
    <citation type="journal article" date="2014" name="Sci. Rep.">
        <title>Minimally destructive sampling of type specimens of Pyropia (Bangiales, Rhodophyta) recovers complete plastid and mitochondrial genomes.</title>
        <authorList>
            <person name="Hughey J.R."/>
            <person name="Gabrielson P.W."/>
            <person name="Rohmer L."/>
            <person name="Tortolani J."/>
            <person name="Silva M."/>
            <person name="Miller K.A."/>
            <person name="Young J.D."/>
            <person name="Martell C."/>
            <person name="Ruediger E."/>
        </authorList>
    </citation>
    <scope>NUCLEOTIDE SEQUENCE</scope>
</reference>
<dbReference type="EC" id="1.11.1.24" evidence="2"/>
<evidence type="ECO:0000256" key="8">
    <source>
        <dbReference type="ARBA" id="ARBA00063543"/>
    </source>
</evidence>
<evidence type="ECO:0000256" key="7">
    <source>
        <dbReference type="ARBA" id="ARBA00049091"/>
    </source>
</evidence>
<keyword evidence="13" id="KW-0934">Plastid</keyword>
<dbReference type="PIRSF" id="PIRSF000239">
    <property type="entry name" value="AHPC"/>
    <property type="match status" value="1"/>
</dbReference>
<dbReference type="InterPro" id="IPR019479">
    <property type="entry name" value="Peroxiredoxin_C"/>
</dbReference>
<protein>
    <recommendedName>
        <fullName evidence="9">Putative peroxiredoxin ycf42</fullName>
        <ecNumber evidence="2">1.11.1.24</ecNumber>
    </recommendedName>
    <alternativeName>
        <fullName evidence="5">Thioredoxin peroxidase</fullName>
    </alternativeName>
</protein>
<dbReference type="GO" id="GO:0042744">
    <property type="term" value="P:hydrogen peroxide catabolic process"/>
    <property type="evidence" value="ECO:0007669"/>
    <property type="project" value="TreeGrafter"/>
</dbReference>
<dbReference type="PANTHER" id="PTHR10681:SF128">
    <property type="entry name" value="THIOREDOXIN-DEPENDENT PEROXIDE REDUCTASE, MITOCHONDRIAL"/>
    <property type="match status" value="1"/>
</dbReference>
<evidence type="ECO:0000256" key="5">
    <source>
        <dbReference type="ARBA" id="ARBA00032824"/>
    </source>
</evidence>
<evidence type="ECO:0000256" key="10">
    <source>
        <dbReference type="PIRNR" id="PIRNR000239"/>
    </source>
</evidence>
<organism evidence="13">
    <name type="scientific">Pyropia kanakaensis</name>
    <dbReference type="NCBI Taxonomy" id="139729"/>
    <lineage>
        <taxon>Eukaryota</taxon>
        <taxon>Rhodophyta</taxon>
        <taxon>Bangiophyceae</taxon>
        <taxon>Bangiales</taxon>
        <taxon>Bangiaceae</taxon>
        <taxon>Pyropia</taxon>
    </lineage>
</organism>
<dbReference type="Gene3D" id="3.40.30.10">
    <property type="entry name" value="Glutaredoxin"/>
    <property type="match status" value="1"/>
</dbReference>
<dbReference type="CDD" id="cd03015">
    <property type="entry name" value="PRX_Typ2cys"/>
    <property type="match status" value="1"/>
</dbReference>
<dbReference type="FunFam" id="3.40.30.10:FF:000063">
    <property type="entry name" value="2-Cys peroxiredoxin BAS1, chloroplastic"/>
    <property type="match status" value="1"/>
</dbReference>
<keyword evidence="10" id="KW-0575">Peroxidase</keyword>
<dbReference type="InterPro" id="IPR013766">
    <property type="entry name" value="Thioredoxin_domain"/>
</dbReference>
<gene>
    <name evidence="13" type="primary">bas1</name>
</gene>
<dbReference type="InterPro" id="IPR024706">
    <property type="entry name" value="Peroxiredoxin_AhpC-typ"/>
</dbReference>
<evidence type="ECO:0000256" key="2">
    <source>
        <dbReference type="ARBA" id="ARBA00013017"/>
    </source>
</evidence>
<accession>A0A059XHC2</accession>
<name>A0A059XHC2_9RHOD</name>
<evidence type="ECO:0000256" key="3">
    <source>
        <dbReference type="ARBA" id="ARBA00023002"/>
    </source>
</evidence>
<dbReference type="EMBL" id="KJ776836">
    <property type="protein sequence ID" value="AIA21301.1"/>
    <property type="molecule type" value="Genomic_DNA"/>
</dbReference>
<geneLocation type="plastid" evidence="13"/>
<dbReference type="SUPFAM" id="SSF52833">
    <property type="entry name" value="Thioredoxin-like"/>
    <property type="match status" value="1"/>
</dbReference>
<evidence type="ECO:0000256" key="4">
    <source>
        <dbReference type="ARBA" id="ARBA00023157"/>
    </source>
</evidence>
<dbReference type="Pfam" id="PF10417">
    <property type="entry name" value="1-cysPrx_C"/>
    <property type="match status" value="1"/>
</dbReference>
<dbReference type="InterPro" id="IPR036249">
    <property type="entry name" value="Thioredoxin-like_sf"/>
</dbReference>
<keyword evidence="4" id="KW-1015">Disulfide bond</keyword>
<dbReference type="InterPro" id="IPR000866">
    <property type="entry name" value="AhpC/TSA"/>
</dbReference>
<dbReference type="GO" id="GO:0008379">
    <property type="term" value="F:thioredoxin peroxidase activity"/>
    <property type="evidence" value="ECO:0007669"/>
    <property type="project" value="TreeGrafter"/>
</dbReference>
<feature type="active site" description="Cysteine sulfenic acid (-SOH) intermediate; for peroxidase activity" evidence="11">
    <location>
        <position position="53"/>
    </location>
</feature>
<dbReference type="GO" id="GO:0045454">
    <property type="term" value="P:cell redox homeostasis"/>
    <property type="evidence" value="ECO:0007669"/>
    <property type="project" value="TreeGrafter"/>
</dbReference>
<comment type="similarity">
    <text evidence="1">Belongs to the peroxiredoxin family. AhpC/Prx1 subfamily.</text>
</comment>
<comment type="function">
    <text evidence="6">Thiol-specific peroxidase that catalyzes the reduction of hydrogen peroxide and organic hydroperoxides to water and alcohols, respectively. Plays a role in cell protection against oxidative stress by detoxifying peroxides.</text>
</comment>
<comment type="subunit">
    <text evidence="8">Homodimer; disulfide-linked, upon oxidation.</text>
</comment>